<feature type="compositionally biased region" description="Low complexity" evidence="1">
    <location>
        <begin position="1069"/>
        <end position="1081"/>
    </location>
</feature>
<keyword evidence="4" id="KW-1185">Reference proteome</keyword>
<dbReference type="Gene3D" id="2.30.29.30">
    <property type="entry name" value="Pleckstrin-homology domain (PH domain)/Phosphotyrosine-binding domain (PTB)"/>
    <property type="match status" value="1"/>
</dbReference>
<dbReference type="Proteomes" id="UP000253551">
    <property type="component" value="Unassembled WGS sequence"/>
</dbReference>
<feature type="domain" description="PH" evidence="2">
    <location>
        <begin position="124"/>
        <end position="243"/>
    </location>
</feature>
<organism evidence="3 4">
    <name type="scientific">Rhizopus stolonifer</name>
    <name type="common">Rhizopus nigricans</name>
    <dbReference type="NCBI Taxonomy" id="4846"/>
    <lineage>
        <taxon>Eukaryota</taxon>
        <taxon>Fungi</taxon>
        <taxon>Fungi incertae sedis</taxon>
        <taxon>Mucoromycota</taxon>
        <taxon>Mucoromycotina</taxon>
        <taxon>Mucoromycetes</taxon>
        <taxon>Mucorales</taxon>
        <taxon>Mucorineae</taxon>
        <taxon>Rhizopodaceae</taxon>
        <taxon>Rhizopus</taxon>
    </lineage>
</organism>
<dbReference type="InterPro" id="IPR011993">
    <property type="entry name" value="PH-like_dom_sf"/>
</dbReference>
<protein>
    <recommendedName>
        <fullName evidence="2">PH domain-containing protein</fullName>
    </recommendedName>
</protein>
<dbReference type="PROSITE" id="PS50003">
    <property type="entry name" value="PH_DOMAIN"/>
    <property type="match status" value="1"/>
</dbReference>
<dbReference type="SMART" id="SM00368">
    <property type="entry name" value="LRR_RI"/>
    <property type="match status" value="4"/>
</dbReference>
<dbReference type="STRING" id="4846.A0A367KWB9"/>
<dbReference type="AlphaFoldDB" id="A0A367KWB9"/>
<comment type="caution">
    <text evidence="3">The sequence shown here is derived from an EMBL/GenBank/DDBJ whole genome shotgun (WGS) entry which is preliminary data.</text>
</comment>
<dbReference type="InterPro" id="IPR032675">
    <property type="entry name" value="LRR_dom_sf"/>
</dbReference>
<evidence type="ECO:0000313" key="4">
    <source>
        <dbReference type="Proteomes" id="UP000253551"/>
    </source>
</evidence>
<dbReference type="CDD" id="cd00821">
    <property type="entry name" value="PH"/>
    <property type="match status" value="1"/>
</dbReference>
<accession>A0A367KWB9</accession>
<dbReference type="SUPFAM" id="SSF50729">
    <property type="entry name" value="PH domain-like"/>
    <property type="match status" value="1"/>
</dbReference>
<dbReference type="Pfam" id="PF25353">
    <property type="entry name" value="PH_2nd_LRR"/>
    <property type="match status" value="1"/>
</dbReference>
<evidence type="ECO:0000259" key="2">
    <source>
        <dbReference type="PROSITE" id="PS50003"/>
    </source>
</evidence>
<gene>
    <name evidence="3" type="ORF">CU098_013027</name>
</gene>
<dbReference type="InterPro" id="IPR001849">
    <property type="entry name" value="PH_domain"/>
</dbReference>
<dbReference type="Gene3D" id="3.80.10.10">
    <property type="entry name" value="Ribonuclease Inhibitor"/>
    <property type="match status" value="1"/>
</dbReference>
<dbReference type="InterPro" id="IPR051279">
    <property type="entry name" value="PP1-Reg/Actin-Interact_Protein"/>
</dbReference>
<feature type="region of interest" description="Disordered" evidence="1">
    <location>
        <begin position="1"/>
        <end position="28"/>
    </location>
</feature>
<sequence length="1170" mass="132944">MFNKSCNPRKDSVSTSSVHSRGSLPSKSFRSNSFVDNDYESTYRTPISPSIAPSEYYYYSPRMEGSISSDSYTSKNTFHEPQARSILLEQQCSEEKDLLVFPPTTDMKQRARNRLLEIESKPLKVLYAGDVTHKTDKGLLSKTKHVHFVLTHKYLLVYKNAQKAQAEIDMYHGDNKNNQSVDKSHILLNLAHIYAVHAVVTATNTCRIDHLHPQSNQALSYTFTVENSKECKQWIQALISAVSIHHPSIETVNTSERYGAIDRVSKQNDVFENTDDMNMYKVVFKEKRFKNGSGGDSPREFFLPVILVFGKFSFYLLPAATVTDEEYLKTVERDRFGYLSIESIRYDGSDDTIFIQIRQVNRKSRQLVFASCFCKDILHYFCRSIQSILPLPGLFQFKVPENIKKTRILPFKIAPDPEDEMTGRDDEEIQTFNIVLRAYTAALNLNKSRFHFAIDGPLKQKRFVLLPPNEINSSVAIYQKHELLALFRTIQANTCFQQVCFSGHPLDSLENWKMEYSDGWSVHMDVPLQNNVLSNEIYILLASTKTLRKLDFSRCSMGNPLPDGTPKTISAITAIGRAMQTGNTYLSRLSLGQNKISKTDFISLIDGIQGHRKSIKELYLPECGLDSGMVERVLGVLFEKNPEQMISLDLSSDKDMTLDPVLVAKIIPTFKRLECLLMRGYDLLNPAYGFTLESSRLSLLDLSGSKLNRETVSRLCQWIQQPSFRKIEALHLTRCGLNGRFVYELLCSISRSGNRQMHLNLAENPIMKEVMHLPKLYSAIIQGEGPSSISFAGTEWDDPNLCEFIDCLRDNQTICHLTLSDIKLRDTKEISSDTVQMLTSLFERNTTLRELHLNYSSQCKPVRSHFSPSNPKPLLAVALTQALYGLRHNCVLQHLDVSGLNMGDAGAMALSRVLKTNRTLQSIHLDDNSMTIEGYRHLVKVIQETASQVIEMPIPRSDVRFQLSRLAYRIEELVLSQNEAQFFLIHTVSGDKKRAKTHELEMLIQERKSCELSLKSIEGVVHSLMCSIQKNLRHFEEQQDRSMEFQLQAQAAAQELAVAQVRLQCRSFSSSSSSSSSIKSSYGKSTRNRKLSFREPIGKQHYFHAQLPTTPSGGDRYELLNTLGPLSPPLASCADDPGFIEDFGYVDDFELDDDSYLYFQNNGQAHYPLK</sequence>
<evidence type="ECO:0000313" key="3">
    <source>
        <dbReference type="EMBL" id="RCI06509.1"/>
    </source>
</evidence>
<dbReference type="InterPro" id="IPR057334">
    <property type="entry name" value="PH_2nd_LRR"/>
</dbReference>
<dbReference type="InterPro" id="IPR001611">
    <property type="entry name" value="Leu-rich_rpt"/>
</dbReference>
<dbReference type="Pfam" id="PF13516">
    <property type="entry name" value="LRR_6"/>
    <property type="match status" value="1"/>
</dbReference>
<dbReference type="EMBL" id="PJQM01000140">
    <property type="protein sequence ID" value="RCI06509.1"/>
    <property type="molecule type" value="Genomic_DNA"/>
</dbReference>
<dbReference type="SUPFAM" id="SSF52047">
    <property type="entry name" value="RNI-like"/>
    <property type="match status" value="1"/>
</dbReference>
<dbReference type="OrthoDB" id="120976at2759"/>
<dbReference type="PANTHER" id="PTHR24112">
    <property type="entry name" value="LEUCINE-RICH REPEAT, ISOFORM F-RELATED"/>
    <property type="match status" value="1"/>
</dbReference>
<feature type="region of interest" description="Disordered" evidence="1">
    <location>
        <begin position="1069"/>
        <end position="1089"/>
    </location>
</feature>
<feature type="compositionally biased region" description="Low complexity" evidence="1">
    <location>
        <begin position="13"/>
        <end position="23"/>
    </location>
</feature>
<dbReference type="SMART" id="SM00233">
    <property type="entry name" value="PH"/>
    <property type="match status" value="1"/>
</dbReference>
<reference evidence="3 4" key="1">
    <citation type="journal article" date="2018" name="G3 (Bethesda)">
        <title>Phylogenetic and Phylogenomic Definition of Rhizopus Species.</title>
        <authorList>
            <person name="Gryganskyi A.P."/>
            <person name="Golan J."/>
            <person name="Dolatabadi S."/>
            <person name="Mondo S."/>
            <person name="Robb S."/>
            <person name="Idnurm A."/>
            <person name="Muszewska A."/>
            <person name="Steczkiewicz K."/>
            <person name="Masonjones S."/>
            <person name="Liao H.L."/>
            <person name="Gajdeczka M.T."/>
            <person name="Anike F."/>
            <person name="Vuek A."/>
            <person name="Anishchenko I.M."/>
            <person name="Voigt K."/>
            <person name="de Hoog G.S."/>
            <person name="Smith M.E."/>
            <person name="Heitman J."/>
            <person name="Vilgalys R."/>
            <person name="Stajich J.E."/>
        </authorList>
    </citation>
    <scope>NUCLEOTIDE SEQUENCE [LARGE SCALE GENOMIC DNA]</scope>
    <source>
        <strain evidence="3 4">LSU 92-RS-03</strain>
    </source>
</reference>
<evidence type="ECO:0000256" key="1">
    <source>
        <dbReference type="SAM" id="MobiDB-lite"/>
    </source>
</evidence>
<name>A0A367KWB9_RHIST</name>
<dbReference type="Pfam" id="PF00169">
    <property type="entry name" value="PH"/>
    <property type="match status" value="1"/>
</dbReference>
<proteinExistence type="predicted"/>